<feature type="region of interest" description="Disordered" evidence="1">
    <location>
        <begin position="1"/>
        <end position="41"/>
    </location>
</feature>
<sequence>MEPAGPPVPVQNTIHQIGPYVPRRRRRTARPRPPPIRQNVYQLDHSFHPPIHPARPPPVDEAKLLKCLQERCRVGHEPELQKESEGKKRPAEQAGNSRKRQKTAGI</sequence>
<dbReference type="EMBL" id="JARKIB010000059">
    <property type="protein sequence ID" value="KAJ7752300.1"/>
    <property type="molecule type" value="Genomic_DNA"/>
</dbReference>
<feature type="region of interest" description="Disordered" evidence="1">
    <location>
        <begin position="76"/>
        <end position="106"/>
    </location>
</feature>
<accession>A0AAD7IX02</accession>
<reference evidence="2" key="1">
    <citation type="submission" date="2023-03" db="EMBL/GenBank/DDBJ databases">
        <title>Massive genome expansion in bonnet fungi (Mycena s.s.) driven by repeated elements and novel gene families across ecological guilds.</title>
        <authorList>
            <consortium name="Lawrence Berkeley National Laboratory"/>
            <person name="Harder C.B."/>
            <person name="Miyauchi S."/>
            <person name="Viragh M."/>
            <person name="Kuo A."/>
            <person name="Thoen E."/>
            <person name="Andreopoulos B."/>
            <person name="Lu D."/>
            <person name="Skrede I."/>
            <person name="Drula E."/>
            <person name="Henrissat B."/>
            <person name="Morin E."/>
            <person name="Kohler A."/>
            <person name="Barry K."/>
            <person name="LaButti K."/>
            <person name="Morin E."/>
            <person name="Salamov A."/>
            <person name="Lipzen A."/>
            <person name="Mereny Z."/>
            <person name="Hegedus B."/>
            <person name="Baldrian P."/>
            <person name="Stursova M."/>
            <person name="Weitz H."/>
            <person name="Taylor A."/>
            <person name="Grigoriev I.V."/>
            <person name="Nagy L.G."/>
            <person name="Martin F."/>
            <person name="Kauserud H."/>
        </authorList>
    </citation>
    <scope>NUCLEOTIDE SEQUENCE</scope>
    <source>
        <strain evidence="2">CBHHK182m</strain>
    </source>
</reference>
<comment type="caution">
    <text evidence="2">The sequence shown here is derived from an EMBL/GenBank/DDBJ whole genome shotgun (WGS) entry which is preliminary data.</text>
</comment>
<evidence type="ECO:0000313" key="2">
    <source>
        <dbReference type="EMBL" id="KAJ7752300.1"/>
    </source>
</evidence>
<gene>
    <name evidence="2" type="ORF">B0H16DRAFT_1723645</name>
</gene>
<protein>
    <submittedName>
        <fullName evidence="2">Uncharacterized protein</fullName>
    </submittedName>
</protein>
<feature type="compositionally biased region" description="Basic residues" evidence="1">
    <location>
        <begin position="97"/>
        <end position="106"/>
    </location>
</feature>
<organism evidence="2 3">
    <name type="scientific">Mycena metata</name>
    <dbReference type="NCBI Taxonomy" id="1033252"/>
    <lineage>
        <taxon>Eukaryota</taxon>
        <taxon>Fungi</taxon>
        <taxon>Dikarya</taxon>
        <taxon>Basidiomycota</taxon>
        <taxon>Agaricomycotina</taxon>
        <taxon>Agaricomycetes</taxon>
        <taxon>Agaricomycetidae</taxon>
        <taxon>Agaricales</taxon>
        <taxon>Marasmiineae</taxon>
        <taxon>Mycenaceae</taxon>
        <taxon>Mycena</taxon>
    </lineage>
</organism>
<dbReference type="AlphaFoldDB" id="A0AAD7IX02"/>
<evidence type="ECO:0000256" key="1">
    <source>
        <dbReference type="SAM" id="MobiDB-lite"/>
    </source>
</evidence>
<feature type="compositionally biased region" description="Basic and acidic residues" evidence="1">
    <location>
        <begin position="76"/>
        <end position="91"/>
    </location>
</feature>
<evidence type="ECO:0000313" key="3">
    <source>
        <dbReference type="Proteomes" id="UP001215598"/>
    </source>
</evidence>
<proteinExistence type="predicted"/>
<keyword evidence="3" id="KW-1185">Reference proteome</keyword>
<name>A0AAD7IX02_9AGAR</name>
<dbReference type="Proteomes" id="UP001215598">
    <property type="component" value="Unassembled WGS sequence"/>
</dbReference>